<dbReference type="GO" id="GO:0005730">
    <property type="term" value="C:nucleolus"/>
    <property type="evidence" value="ECO:0007669"/>
    <property type="project" value="TreeGrafter"/>
</dbReference>
<gene>
    <name evidence="8" type="ORF">Ae201684_018681</name>
</gene>
<feature type="compositionally biased region" description="Basic and acidic residues" evidence="6">
    <location>
        <begin position="157"/>
        <end position="184"/>
    </location>
</feature>
<protein>
    <recommendedName>
        <fullName evidence="2 5">peptidylprolyl isomerase</fullName>
        <ecNumber evidence="2 5">5.2.1.8</ecNumber>
    </recommendedName>
</protein>
<feature type="domain" description="PPIase FKBP-type" evidence="7">
    <location>
        <begin position="264"/>
        <end position="348"/>
    </location>
</feature>
<dbReference type="PANTHER" id="PTHR43811:SF19">
    <property type="entry name" value="39 KDA FK506-BINDING NUCLEAR PROTEIN"/>
    <property type="match status" value="1"/>
</dbReference>
<name>A0A6G0W4V6_9STRA</name>
<feature type="region of interest" description="Disordered" evidence="6">
    <location>
        <begin position="88"/>
        <end position="210"/>
    </location>
</feature>
<evidence type="ECO:0000256" key="5">
    <source>
        <dbReference type="PROSITE-ProRule" id="PRU00277"/>
    </source>
</evidence>
<dbReference type="InterPro" id="IPR001179">
    <property type="entry name" value="PPIase_FKBP_dom"/>
</dbReference>
<sequence length="399" mass="44234">MVVVKGKDKRRGNESDNLEVISHTKGMRTMGGPTSGRFAADMRVRVGGYGRPDQTWGVDHPWHKTQDVDLHQMISARDRLEEGLLVEEKTQGQGLSRAALKRKKKQQKKGIVPAAQTAATPENETKPPTQHSTEEKPAKEKKKLALFDDSDDDNDESEKPAPEEPAKKAKAEQPKKQQKTEQPKKQQKAKSKRELQKQQRDKEEAEKDLHLLVEEKPQLVVLPLPEREALAAEYDASLGTEIETPSGLLIRDVHLGQGQLPAPGQTLTVRYKGSLGKGGSVFGKGMLTVKFGQGAIIAGWEEGLSTMRPSGKRLLTIPPALAYGSEGKGEKIPPNSTLYFEVELVRIGTRQRDAIGEDDMPLPKAFVRQRIKESKGKKKANEDETSNAAPAKKKKRIRY</sequence>
<feature type="compositionally biased region" description="Basic residues" evidence="6">
    <location>
        <begin position="99"/>
        <end position="108"/>
    </location>
</feature>
<evidence type="ECO:0000256" key="3">
    <source>
        <dbReference type="ARBA" id="ARBA00023110"/>
    </source>
</evidence>
<dbReference type="Gene3D" id="3.10.50.40">
    <property type="match status" value="1"/>
</dbReference>
<feature type="compositionally biased region" description="Polar residues" evidence="6">
    <location>
        <begin position="117"/>
        <end position="131"/>
    </location>
</feature>
<organism evidence="8 9">
    <name type="scientific">Aphanomyces euteiches</name>
    <dbReference type="NCBI Taxonomy" id="100861"/>
    <lineage>
        <taxon>Eukaryota</taxon>
        <taxon>Sar</taxon>
        <taxon>Stramenopiles</taxon>
        <taxon>Oomycota</taxon>
        <taxon>Saprolegniomycetes</taxon>
        <taxon>Saprolegniales</taxon>
        <taxon>Verrucalvaceae</taxon>
        <taxon>Aphanomyces</taxon>
    </lineage>
</organism>
<feature type="compositionally biased region" description="Basic and acidic residues" evidence="6">
    <location>
        <begin position="192"/>
        <end position="210"/>
    </location>
</feature>
<dbReference type="VEuPathDB" id="FungiDB:AeMF1_002147"/>
<dbReference type="Pfam" id="PF00254">
    <property type="entry name" value="FKBP_C"/>
    <property type="match status" value="1"/>
</dbReference>
<feature type="compositionally biased region" description="Basic and acidic residues" evidence="6">
    <location>
        <begin position="132"/>
        <end position="146"/>
    </location>
</feature>
<keyword evidence="9" id="KW-1185">Reference proteome</keyword>
<comment type="catalytic activity">
    <reaction evidence="1 5">
        <text>[protein]-peptidylproline (omega=180) = [protein]-peptidylproline (omega=0)</text>
        <dbReference type="Rhea" id="RHEA:16237"/>
        <dbReference type="Rhea" id="RHEA-COMP:10747"/>
        <dbReference type="Rhea" id="RHEA-COMP:10748"/>
        <dbReference type="ChEBI" id="CHEBI:83833"/>
        <dbReference type="ChEBI" id="CHEBI:83834"/>
        <dbReference type="EC" id="5.2.1.8"/>
    </reaction>
</comment>
<dbReference type="GO" id="GO:0003755">
    <property type="term" value="F:peptidyl-prolyl cis-trans isomerase activity"/>
    <property type="evidence" value="ECO:0007669"/>
    <property type="project" value="UniProtKB-KW"/>
</dbReference>
<evidence type="ECO:0000256" key="6">
    <source>
        <dbReference type="SAM" id="MobiDB-lite"/>
    </source>
</evidence>
<feature type="region of interest" description="Disordered" evidence="6">
    <location>
        <begin position="356"/>
        <end position="399"/>
    </location>
</feature>
<dbReference type="EMBL" id="VJMJ01000347">
    <property type="protein sequence ID" value="KAF0722118.1"/>
    <property type="molecule type" value="Genomic_DNA"/>
</dbReference>
<proteinExistence type="predicted"/>
<dbReference type="EC" id="5.2.1.8" evidence="2 5"/>
<keyword evidence="3 5" id="KW-0697">Rotamase</keyword>
<dbReference type="PROSITE" id="PS50059">
    <property type="entry name" value="FKBP_PPIASE"/>
    <property type="match status" value="1"/>
</dbReference>
<evidence type="ECO:0000313" key="9">
    <source>
        <dbReference type="Proteomes" id="UP000481153"/>
    </source>
</evidence>
<accession>A0A6G0W4V6</accession>
<dbReference type="AlphaFoldDB" id="A0A6G0W4V6"/>
<dbReference type="Proteomes" id="UP000481153">
    <property type="component" value="Unassembled WGS sequence"/>
</dbReference>
<evidence type="ECO:0000256" key="4">
    <source>
        <dbReference type="ARBA" id="ARBA00023235"/>
    </source>
</evidence>
<comment type="caution">
    <text evidence="8">The sequence shown here is derived from an EMBL/GenBank/DDBJ whole genome shotgun (WGS) entry which is preliminary data.</text>
</comment>
<dbReference type="InterPro" id="IPR046357">
    <property type="entry name" value="PPIase_dom_sf"/>
</dbReference>
<dbReference type="SUPFAM" id="SSF54534">
    <property type="entry name" value="FKBP-like"/>
    <property type="match status" value="1"/>
</dbReference>
<evidence type="ECO:0000256" key="2">
    <source>
        <dbReference type="ARBA" id="ARBA00013194"/>
    </source>
</evidence>
<evidence type="ECO:0000256" key="1">
    <source>
        <dbReference type="ARBA" id="ARBA00000971"/>
    </source>
</evidence>
<dbReference type="GO" id="GO:0000785">
    <property type="term" value="C:chromatin"/>
    <property type="evidence" value="ECO:0007669"/>
    <property type="project" value="TreeGrafter"/>
</dbReference>
<dbReference type="PANTHER" id="PTHR43811">
    <property type="entry name" value="FKBP-TYPE PEPTIDYL-PROLYL CIS-TRANS ISOMERASE FKPA"/>
    <property type="match status" value="1"/>
</dbReference>
<feature type="compositionally biased region" description="Basic and acidic residues" evidence="6">
    <location>
        <begin position="370"/>
        <end position="382"/>
    </location>
</feature>
<keyword evidence="4 5" id="KW-0413">Isomerase</keyword>
<evidence type="ECO:0000313" key="8">
    <source>
        <dbReference type="EMBL" id="KAF0722118.1"/>
    </source>
</evidence>
<evidence type="ECO:0000259" key="7">
    <source>
        <dbReference type="PROSITE" id="PS50059"/>
    </source>
</evidence>
<reference evidence="8 9" key="1">
    <citation type="submission" date="2019-07" db="EMBL/GenBank/DDBJ databases">
        <title>Genomics analysis of Aphanomyces spp. identifies a new class of oomycete effector associated with host adaptation.</title>
        <authorList>
            <person name="Gaulin E."/>
        </authorList>
    </citation>
    <scope>NUCLEOTIDE SEQUENCE [LARGE SCALE GENOMIC DNA]</scope>
    <source>
        <strain evidence="8 9">ATCC 201684</strain>
    </source>
</reference>